<evidence type="ECO:0000313" key="8">
    <source>
        <dbReference type="Proteomes" id="UP000085678"/>
    </source>
</evidence>
<comment type="subunit">
    <text evidence="2">Homodimer.</text>
</comment>
<organism evidence="8 9">
    <name type="scientific">Lingula anatina</name>
    <name type="common">Brachiopod</name>
    <name type="synonym">Lingula unguis</name>
    <dbReference type="NCBI Taxonomy" id="7574"/>
    <lineage>
        <taxon>Eukaryota</taxon>
        <taxon>Metazoa</taxon>
        <taxon>Spiralia</taxon>
        <taxon>Lophotrochozoa</taxon>
        <taxon>Brachiopoda</taxon>
        <taxon>Linguliformea</taxon>
        <taxon>Lingulata</taxon>
        <taxon>Lingulida</taxon>
        <taxon>Linguloidea</taxon>
        <taxon>Lingulidae</taxon>
        <taxon>Lingula</taxon>
    </lineage>
</organism>
<evidence type="ECO:0000256" key="7">
    <source>
        <dbReference type="ARBA" id="ARBA00048018"/>
    </source>
</evidence>
<evidence type="ECO:0000256" key="5">
    <source>
        <dbReference type="ARBA" id="ARBA00022801"/>
    </source>
</evidence>
<comment type="catalytic activity">
    <reaction evidence="7">
        <text>a D-aminoacyl-tRNA + H2O = a tRNA + a D-alpha-amino acid + H(+)</text>
        <dbReference type="Rhea" id="RHEA:13953"/>
        <dbReference type="Rhea" id="RHEA-COMP:10123"/>
        <dbReference type="Rhea" id="RHEA-COMP:10124"/>
        <dbReference type="ChEBI" id="CHEBI:15377"/>
        <dbReference type="ChEBI" id="CHEBI:15378"/>
        <dbReference type="ChEBI" id="CHEBI:59871"/>
        <dbReference type="ChEBI" id="CHEBI:78442"/>
        <dbReference type="ChEBI" id="CHEBI:79333"/>
        <dbReference type="EC" id="3.1.1.96"/>
    </reaction>
</comment>
<dbReference type="RefSeq" id="XP_013405744.1">
    <property type="nucleotide sequence ID" value="XM_013550290.1"/>
</dbReference>
<dbReference type="PANTHER" id="PTHR10472">
    <property type="entry name" value="D-TYROSYL-TRNA TYR DEACYLASE"/>
    <property type="match status" value="1"/>
</dbReference>
<dbReference type="SUPFAM" id="SSF69500">
    <property type="entry name" value="DTD-like"/>
    <property type="match status" value="1"/>
</dbReference>
<name>A0A1S3J7C7_LINAN</name>
<dbReference type="EC" id="3.1.1.96" evidence="3"/>
<evidence type="ECO:0000256" key="6">
    <source>
        <dbReference type="ARBA" id="ARBA00047676"/>
    </source>
</evidence>
<dbReference type="KEGG" id="lak:106170430"/>
<proteinExistence type="predicted"/>
<keyword evidence="8" id="KW-1185">Reference proteome</keyword>
<protein>
    <recommendedName>
        <fullName evidence="3">D-aminoacyl-tRNA deacylase</fullName>
        <ecNumber evidence="3">3.1.1.96</ecNumber>
    </recommendedName>
</protein>
<dbReference type="OrthoDB" id="275783at2759"/>
<dbReference type="GO" id="GO:0051500">
    <property type="term" value="F:D-tyrosyl-tRNA(Tyr) deacylase activity"/>
    <property type="evidence" value="ECO:0007669"/>
    <property type="project" value="TreeGrafter"/>
</dbReference>
<evidence type="ECO:0000256" key="2">
    <source>
        <dbReference type="ARBA" id="ARBA00011738"/>
    </source>
</evidence>
<dbReference type="InterPro" id="IPR003732">
    <property type="entry name" value="Daa-tRNA_deacyls_DTD"/>
</dbReference>
<dbReference type="AlphaFoldDB" id="A0A1S3J7C7"/>
<evidence type="ECO:0000313" key="9">
    <source>
        <dbReference type="RefSeq" id="XP_013405744.1"/>
    </source>
</evidence>
<comment type="subcellular location">
    <subcellularLocation>
        <location evidence="1">Cytoplasm</location>
    </subcellularLocation>
</comment>
<gene>
    <name evidence="9" type="primary">LOC106170430</name>
</gene>
<evidence type="ECO:0000256" key="3">
    <source>
        <dbReference type="ARBA" id="ARBA00013056"/>
    </source>
</evidence>
<dbReference type="InParanoid" id="A0A1S3J7C7"/>
<accession>A0A1S3J7C7</accession>
<dbReference type="OMA" id="CFMKGAT"/>
<reference evidence="9" key="1">
    <citation type="submission" date="2025-08" db="UniProtKB">
        <authorList>
            <consortium name="RefSeq"/>
        </authorList>
    </citation>
    <scope>IDENTIFICATION</scope>
    <source>
        <tissue evidence="9">Gonads</tissue>
    </source>
</reference>
<dbReference type="GO" id="GO:0005737">
    <property type="term" value="C:cytoplasm"/>
    <property type="evidence" value="ECO:0007669"/>
    <property type="project" value="UniProtKB-SubCell"/>
</dbReference>
<evidence type="ECO:0000256" key="1">
    <source>
        <dbReference type="ARBA" id="ARBA00004496"/>
    </source>
</evidence>
<keyword evidence="4" id="KW-0963">Cytoplasm</keyword>
<dbReference type="Pfam" id="PF02580">
    <property type="entry name" value="Tyr_Deacylase"/>
    <property type="match status" value="1"/>
</dbReference>
<evidence type="ECO:0000256" key="4">
    <source>
        <dbReference type="ARBA" id="ARBA00022490"/>
    </source>
</evidence>
<dbReference type="Gene3D" id="3.50.80.10">
    <property type="entry name" value="D-tyrosyl-tRNA(Tyr) deacylase"/>
    <property type="match status" value="1"/>
</dbReference>
<dbReference type="GeneID" id="106170430"/>
<sequence length="163" mass="17808">MGTSARIVIQQCLAATLRLNPESEVSEAEYAKIKQGMVVFVCFLKGANRELVEKMVKQVLGIKLCEGKDGKLTSITDLPGDLLIIPQACLGGKLKGKSVQYHSIINKTDGSDLYRTFVELCTDSFQQTSAMQEAGCVVKSGVYGNRQVLNMETNGPFTHIVDF</sequence>
<dbReference type="STRING" id="7574.A0A1S3J7C7"/>
<keyword evidence="5" id="KW-0378">Hydrolase</keyword>
<dbReference type="InterPro" id="IPR023509">
    <property type="entry name" value="DTD-like_sf"/>
</dbReference>
<dbReference type="PANTHER" id="PTHR10472:SF1">
    <property type="entry name" value="D-AMINOACYL-TRNA DEACYLASE 2"/>
    <property type="match status" value="1"/>
</dbReference>
<dbReference type="Proteomes" id="UP000085678">
    <property type="component" value="Unplaced"/>
</dbReference>
<comment type="catalytic activity">
    <reaction evidence="6">
        <text>glycyl-tRNA(Ala) + H2O = tRNA(Ala) + glycine + H(+)</text>
        <dbReference type="Rhea" id="RHEA:53744"/>
        <dbReference type="Rhea" id="RHEA-COMP:9657"/>
        <dbReference type="Rhea" id="RHEA-COMP:13640"/>
        <dbReference type="ChEBI" id="CHEBI:15377"/>
        <dbReference type="ChEBI" id="CHEBI:15378"/>
        <dbReference type="ChEBI" id="CHEBI:57305"/>
        <dbReference type="ChEBI" id="CHEBI:78442"/>
        <dbReference type="ChEBI" id="CHEBI:78522"/>
        <dbReference type="EC" id="3.1.1.96"/>
    </reaction>
</comment>